<keyword evidence="7" id="KW-0686">Riboflavin biosynthesis</keyword>
<dbReference type="InterPro" id="IPR026017">
    <property type="entry name" value="Lumazine-bd_dom"/>
</dbReference>
<accession>A0A4R3KZ62</accession>
<dbReference type="Gene3D" id="2.40.30.20">
    <property type="match status" value="2"/>
</dbReference>
<feature type="domain" description="Lumazine-binding" evidence="12">
    <location>
        <begin position="1"/>
        <end position="96"/>
    </location>
</feature>
<dbReference type="FunFam" id="2.40.30.20:FF:000004">
    <property type="entry name" value="Riboflavin synthase, alpha subunit"/>
    <property type="match status" value="1"/>
</dbReference>
<keyword evidence="9" id="KW-0677">Repeat</keyword>
<keyword evidence="14" id="KW-1185">Reference proteome</keyword>
<dbReference type="GO" id="GO:0004746">
    <property type="term" value="F:riboflavin synthase activity"/>
    <property type="evidence" value="ECO:0007669"/>
    <property type="project" value="UniProtKB-UniRule"/>
</dbReference>
<comment type="pathway">
    <text evidence="3">Cofactor biosynthesis; riboflavin biosynthesis; riboflavin from 2-hydroxy-3-oxobutyl phosphate and 5-amino-6-(D-ribitylamino)uracil: step 2/2.</text>
</comment>
<dbReference type="NCBIfam" id="NF009566">
    <property type="entry name" value="PRK13020.1"/>
    <property type="match status" value="1"/>
</dbReference>
<dbReference type="CDD" id="cd00402">
    <property type="entry name" value="Riboflavin_synthase_like"/>
    <property type="match status" value="1"/>
</dbReference>
<evidence type="ECO:0000256" key="5">
    <source>
        <dbReference type="ARBA" id="ARBA00012827"/>
    </source>
</evidence>
<comment type="caution">
    <text evidence="13">The sequence shown here is derived from an EMBL/GenBank/DDBJ whole genome shotgun (WGS) entry which is preliminary data.</text>
</comment>
<dbReference type="InterPro" id="IPR017938">
    <property type="entry name" value="Riboflavin_synthase-like_b-brl"/>
</dbReference>
<comment type="subunit">
    <text evidence="4">Homotrimer.</text>
</comment>
<gene>
    <name evidence="13" type="ORF">EDD65_101116</name>
</gene>
<dbReference type="Proteomes" id="UP000294567">
    <property type="component" value="Unassembled WGS sequence"/>
</dbReference>
<name>A0A4R3KZ62_9FIRM</name>
<dbReference type="PROSITE" id="PS51177">
    <property type="entry name" value="LUMAZINE_BIND"/>
    <property type="match status" value="2"/>
</dbReference>
<evidence type="ECO:0000313" key="13">
    <source>
        <dbReference type="EMBL" id="TCS91614.1"/>
    </source>
</evidence>
<protein>
    <recommendedName>
        <fullName evidence="6 10">Riboflavin synthase</fullName>
        <ecNumber evidence="5 10">2.5.1.9</ecNumber>
    </recommendedName>
</protein>
<evidence type="ECO:0000256" key="3">
    <source>
        <dbReference type="ARBA" id="ARBA00004887"/>
    </source>
</evidence>
<dbReference type="InterPro" id="IPR001783">
    <property type="entry name" value="Lumazine-bd"/>
</dbReference>
<evidence type="ECO:0000256" key="6">
    <source>
        <dbReference type="ARBA" id="ARBA00013950"/>
    </source>
</evidence>
<dbReference type="EC" id="2.5.1.9" evidence="5 10"/>
<dbReference type="AlphaFoldDB" id="A0A4R3KZ62"/>
<comment type="catalytic activity">
    <reaction evidence="1">
        <text>2 6,7-dimethyl-8-(1-D-ribityl)lumazine + H(+) = 5-amino-6-(D-ribitylamino)uracil + riboflavin</text>
        <dbReference type="Rhea" id="RHEA:20772"/>
        <dbReference type="ChEBI" id="CHEBI:15378"/>
        <dbReference type="ChEBI" id="CHEBI:15934"/>
        <dbReference type="ChEBI" id="CHEBI:57986"/>
        <dbReference type="ChEBI" id="CHEBI:58201"/>
        <dbReference type="EC" id="2.5.1.9"/>
    </reaction>
</comment>
<evidence type="ECO:0000256" key="7">
    <source>
        <dbReference type="ARBA" id="ARBA00022619"/>
    </source>
</evidence>
<evidence type="ECO:0000259" key="12">
    <source>
        <dbReference type="PROSITE" id="PS51177"/>
    </source>
</evidence>
<evidence type="ECO:0000256" key="4">
    <source>
        <dbReference type="ARBA" id="ARBA00011233"/>
    </source>
</evidence>
<dbReference type="Pfam" id="PF00677">
    <property type="entry name" value="Lum_binding"/>
    <property type="match status" value="2"/>
</dbReference>
<keyword evidence="8" id="KW-0808">Transferase</keyword>
<feature type="repeat" description="Lumazine-binding" evidence="11">
    <location>
        <begin position="1"/>
        <end position="96"/>
    </location>
</feature>
<dbReference type="NCBIfam" id="TIGR00187">
    <property type="entry name" value="ribE"/>
    <property type="match status" value="1"/>
</dbReference>
<evidence type="ECO:0000256" key="2">
    <source>
        <dbReference type="ARBA" id="ARBA00002803"/>
    </source>
</evidence>
<dbReference type="RefSeq" id="WP_132025366.1">
    <property type="nucleotide sequence ID" value="NZ_CP068564.1"/>
</dbReference>
<dbReference type="GO" id="GO:0009231">
    <property type="term" value="P:riboflavin biosynthetic process"/>
    <property type="evidence" value="ECO:0007669"/>
    <property type="project" value="UniProtKB-KW"/>
</dbReference>
<dbReference type="PANTHER" id="PTHR21098">
    <property type="entry name" value="RIBOFLAVIN SYNTHASE ALPHA CHAIN"/>
    <property type="match status" value="1"/>
</dbReference>
<dbReference type="OrthoDB" id="9788537at2"/>
<evidence type="ECO:0000256" key="10">
    <source>
        <dbReference type="NCBIfam" id="TIGR00187"/>
    </source>
</evidence>
<evidence type="ECO:0000256" key="9">
    <source>
        <dbReference type="ARBA" id="ARBA00022737"/>
    </source>
</evidence>
<feature type="domain" description="Lumazine-binding" evidence="12">
    <location>
        <begin position="97"/>
        <end position="193"/>
    </location>
</feature>
<dbReference type="SUPFAM" id="SSF63380">
    <property type="entry name" value="Riboflavin synthase domain-like"/>
    <property type="match status" value="2"/>
</dbReference>
<proteinExistence type="predicted"/>
<reference evidence="13 14" key="1">
    <citation type="submission" date="2019-03" db="EMBL/GenBank/DDBJ databases">
        <title>Genomic Encyclopedia of Type Strains, Phase IV (KMG-IV): sequencing the most valuable type-strain genomes for metagenomic binning, comparative biology and taxonomic classification.</title>
        <authorList>
            <person name="Goeker M."/>
        </authorList>
    </citation>
    <scope>NUCLEOTIDE SEQUENCE [LARGE SCALE GENOMIC DNA]</scope>
    <source>
        <strain evidence="13 14">DSM 26752</strain>
    </source>
</reference>
<evidence type="ECO:0000256" key="8">
    <source>
        <dbReference type="ARBA" id="ARBA00022679"/>
    </source>
</evidence>
<dbReference type="NCBIfam" id="NF006767">
    <property type="entry name" value="PRK09289.1"/>
    <property type="match status" value="1"/>
</dbReference>
<evidence type="ECO:0000256" key="11">
    <source>
        <dbReference type="PROSITE-ProRule" id="PRU00524"/>
    </source>
</evidence>
<dbReference type="EMBL" id="SMAE01000001">
    <property type="protein sequence ID" value="TCS91614.1"/>
    <property type="molecule type" value="Genomic_DNA"/>
</dbReference>
<comment type="function">
    <text evidence="2">Catalyzes the dismutation of two molecules of 6,7-dimethyl-8-ribityllumazine, resulting in the formation of riboflavin and 5-amino-6-(D-ribitylamino)uracil.</text>
</comment>
<sequence>MFTGLIEEIGKVVDIFERNKIWSITFECEKVLEDVDVGDSIAVNGVCLTVEEYNKNLFKANVMAETMRKSNLKYLKKGSSVNLERALKIGDRFGGHIVSGHIDGIGIIEEYEDEGDAIWVSISTSKDILKYIVYKGSVAVDGVSLTVSYVDEKIFKVSIIPHTNENTTLIKKNTKDVVNIECDLIGKYVEKLLLHEKVKKESSIDMNFLIQNGFI</sequence>
<dbReference type="PANTHER" id="PTHR21098:SF12">
    <property type="entry name" value="RIBOFLAVIN SYNTHASE"/>
    <property type="match status" value="1"/>
</dbReference>
<evidence type="ECO:0000256" key="1">
    <source>
        <dbReference type="ARBA" id="ARBA00000968"/>
    </source>
</evidence>
<dbReference type="PIRSF" id="PIRSF000498">
    <property type="entry name" value="Riboflavin_syn_A"/>
    <property type="match status" value="1"/>
</dbReference>
<feature type="repeat" description="Lumazine-binding" evidence="11">
    <location>
        <begin position="97"/>
        <end position="193"/>
    </location>
</feature>
<evidence type="ECO:0000313" key="14">
    <source>
        <dbReference type="Proteomes" id="UP000294567"/>
    </source>
</evidence>
<dbReference type="FunFam" id="2.40.30.20:FF:000003">
    <property type="entry name" value="Riboflavin synthase, alpha subunit"/>
    <property type="match status" value="1"/>
</dbReference>
<dbReference type="InterPro" id="IPR023366">
    <property type="entry name" value="ATP_synth_asu-like_sf"/>
</dbReference>
<organism evidence="13 14">
    <name type="scientific">Keratinibaculum paraultunense</name>
    <dbReference type="NCBI Taxonomy" id="1278232"/>
    <lineage>
        <taxon>Bacteria</taxon>
        <taxon>Bacillati</taxon>
        <taxon>Bacillota</taxon>
        <taxon>Tissierellia</taxon>
        <taxon>Tissierellales</taxon>
        <taxon>Tepidimicrobiaceae</taxon>
        <taxon>Keratinibaculum</taxon>
    </lineage>
</organism>